<feature type="compositionally biased region" description="Basic and acidic residues" evidence="1">
    <location>
        <begin position="59"/>
        <end position="69"/>
    </location>
</feature>
<organism evidence="2 3">
    <name type="scientific">Plakobranchus ocellatus</name>
    <dbReference type="NCBI Taxonomy" id="259542"/>
    <lineage>
        <taxon>Eukaryota</taxon>
        <taxon>Metazoa</taxon>
        <taxon>Spiralia</taxon>
        <taxon>Lophotrochozoa</taxon>
        <taxon>Mollusca</taxon>
        <taxon>Gastropoda</taxon>
        <taxon>Heterobranchia</taxon>
        <taxon>Euthyneura</taxon>
        <taxon>Panpulmonata</taxon>
        <taxon>Sacoglossa</taxon>
        <taxon>Placobranchoidea</taxon>
        <taxon>Plakobranchidae</taxon>
        <taxon>Plakobranchus</taxon>
    </lineage>
</organism>
<dbReference type="Proteomes" id="UP000735302">
    <property type="component" value="Unassembled WGS sequence"/>
</dbReference>
<evidence type="ECO:0000313" key="2">
    <source>
        <dbReference type="EMBL" id="GFO43514.1"/>
    </source>
</evidence>
<comment type="caution">
    <text evidence="2">The sequence shown here is derived from an EMBL/GenBank/DDBJ whole genome shotgun (WGS) entry which is preliminary data.</text>
</comment>
<evidence type="ECO:0000313" key="3">
    <source>
        <dbReference type="Proteomes" id="UP000735302"/>
    </source>
</evidence>
<accession>A0AAV4DHK5</accession>
<name>A0AAV4DHK5_9GAST</name>
<evidence type="ECO:0000256" key="1">
    <source>
        <dbReference type="SAM" id="MobiDB-lite"/>
    </source>
</evidence>
<sequence>MISGFQALGQARAPVAGLNSATECPCRSQDELASHFATDASIGMEAIEEKKRQSFKNQSRRDLEREVKEMGASWAETIS</sequence>
<dbReference type="EMBL" id="BLXT01007882">
    <property type="protein sequence ID" value="GFO43514.1"/>
    <property type="molecule type" value="Genomic_DNA"/>
</dbReference>
<dbReference type="AlphaFoldDB" id="A0AAV4DHK5"/>
<reference evidence="2 3" key="1">
    <citation type="journal article" date="2021" name="Elife">
        <title>Chloroplast acquisition without the gene transfer in kleptoplastic sea slugs, Plakobranchus ocellatus.</title>
        <authorList>
            <person name="Maeda T."/>
            <person name="Takahashi S."/>
            <person name="Yoshida T."/>
            <person name="Shimamura S."/>
            <person name="Takaki Y."/>
            <person name="Nagai Y."/>
            <person name="Toyoda A."/>
            <person name="Suzuki Y."/>
            <person name="Arimoto A."/>
            <person name="Ishii H."/>
            <person name="Satoh N."/>
            <person name="Nishiyama T."/>
            <person name="Hasebe M."/>
            <person name="Maruyama T."/>
            <person name="Minagawa J."/>
            <person name="Obokata J."/>
            <person name="Shigenobu S."/>
        </authorList>
    </citation>
    <scope>NUCLEOTIDE SEQUENCE [LARGE SCALE GENOMIC DNA]</scope>
</reference>
<proteinExistence type="predicted"/>
<keyword evidence="3" id="KW-1185">Reference proteome</keyword>
<protein>
    <submittedName>
        <fullName evidence="2">Uncharacterized protein</fullName>
    </submittedName>
</protein>
<gene>
    <name evidence="2" type="ORF">PoB_007001900</name>
</gene>
<feature type="region of interest" description="Disordered" evidence="1">
    <location>
        <begin position="50"/>
        <end position="79"/>
    </location>
</feature>